<comment type="catalytic activity">
    <reaction evidence="4">
        <text>2-C-methyl-D-erythritol 4-phosphate + CTP + H(+) = 4-CDP-2-C-methyl-D-erythritol + diphosphate</text>
        <dbReference type="Rhea" id="RHEA:13429"/>
        <dbReference type="ChEBI" id="CHEBI:15378"/>
        <dbReference type="ChEBI" id="CHEBI:33019"/>
        <dbReference type="ChEBI" id="CHEBI:37563"/>
        <dbReference type="ChEBI" id="CHEBI:57823"/>
        <dbReference type="ChEBI" id="CHEBI:58262"/>
        <dbReference type="EC" id="2.7.7.60"/>
    </reaction>
</comment>
<dbReference type="NCBIfam" id="TIGR00453">
    <property type="entry name" value="ispD"/>
    <property type="match status" value="1"/>
</dbReference>
<dbReference type="OrthoDB" id="9806837at2"/>
<protein>
    <recommendedName>
        <fullName evidence="4">2-C-methyl-D-erythritol 4-phosphate cytidylyltransferase</fullName>
        <ecNumber evidence="4">2.7.7.60</ecNumber>
    </recommendedName>
    <alternativeName>
        <fullName evidence="4">4-diphosphocytidyl-2C-methyl-D-erythritol synthase</fullName>
    </alternativeName>
    <alternativeName>
        <fullName evidence="4">MEP cytidylyltransferase</fullName>
        <shortName evidence="4">MCT</shortName>
    </alternativeName>
</protein>
<dbReference type="EMBL" id="CP002048">
    <property type="protein sequence ID" value="ADI03004.1"/>
    <property type="molecule type" value="Genomic_DNA"/>
</dbReference>
<feature type="site" description="Transition state stabilizer" evidence="4">
    <location>
        <position position="24"/>
    </location>
</feature>
<evidence type="ECO:0000256" key="2">
    <source>
        <dbReference type="ARBA" id="ARBA00022695"/>
    </source>
</evidence>
<comment type="pathway">
    <text evidence="4">Isoprenoid biosynthesis; isopentenyl diphosphate biosynthesis via DXP pathway; isopentenyl diphosphate from 1-deoxy-D-xylulose 5-phosphate: step 2/6.</text>
</comment>
<comment type="function">
    <text evidence="4">Catalyzes the formation of 4-diphosphocytidyl-2-C-methyl-D-erythritol from CTP and 2-C-methyl-D-erythritol 4-phosphate (MEP).</text>
</comment>
<evidence type="ECO:0000256" key="3">
    <source>
        <dbReference type="ARBA" id="ARBA00023229"/>
    </source>
</evidence>
<feature type="site" description="Positions MEP for the nucleophilic attack" evidence="4">
    <location>
        <position position="152"/>
    </location>
</feature>
<name>D7CJP9_SYNLT</name>
<proteinExistence type="inferred from homology"/>
<feature type="site" description="Positions MEP for the nucleophilic attack" evidence="4">
    <location>
        <position position="208"/>
    </location>
</feature>
<dbReference type="InterPro" id="IPR029044">
    <property type="entry name" value="Nucleotide-diphossugar_trans"/>
</dbReference>
<dbReference type="HAMAP" id="MF_00108">
    <property type="entry name" value="IspD"/>
    <property type="match status" value="1"/>
</dbReference>
<dbReference type="FunFam" id="3.90.550.10:FF:000003">
    <property type="entry name" value="2-C-methyl-D-erythritol 4-phosphate cytidylyltransferase"/>
    <property type="match status" value="1"/>
</dbReference>
<dbReference type="PANTHER" id="PTHR32125">
    <property type="entry name" value="2-C-METHYL-D-ERYTHRITOL 4-PHOSPHATE CYTIDYLYLTRANSFERASE, CHLOROPLASTIC"/>
    <property type="match status" value="1"/>
</dbReference>
<keyword evidence="3 4" id="KW-0414">Isoprene biosynthesis</keyword>
<dbReference type="RefSeq" id="WP_013176406.1">
    <property type="nucleotide sequence ID" value="NC_014220.1"/>
</dbReference>
<reference evidence="5 6" key="2">
    <citation type="journal article" date="2010" name="Stand. Genomic Sci.">
        <title>Complete genome sequence of Syntrophothermus lipocalidus type strain (TGB-C1).</title>
        <authorList>
            <person name="Djao O.D."/>
            <person name="Zhang X."/>
            <person name="Lucas S."/>
            <person name="Lapidus A."/>
            <person name="Del Rio T.G."/>
            <person name="Nolan M."/>
            <person name="Tice H."/>
            <person name="Cheng J.F."/>
            <person name="Han C."/>
            <person name="Tapia R."/>
            <person name="Goodwin L."/>
            <person name="Pitluck S."/>
            <person name="Liolios K."/>
            <person name="Ivanova N."/>
            <person name="Mavromatis K."/>
            <person name="Mikhailova N."/>
            <person name="Ovchinnikova G."/>
            <person name="Pati A."/>
            <person name="Brambilla E."/>
            <person name="Chen A."/>
            <person name="Palaniappan K."/>
            <person name="Land M."/>
            <person name="Hauser L."/>
            <person name="Chang Y.J."/>
            <person name="Jeffries C.D."/>
            <person name="Rohde M."/>
            <person name="Sikorski J."/>
            <person name="Spring S."/>
            <person name="Goker M."/>
            <person name="Detter J.C."/>
            <person name="Woyke T."/>
            <person name="Bristow J."/>
            <person name="Eisen J.A."/>
            <person name="Markowitz V."/>
            <person name="Hugenholtz P."/>
            <person name="Kyrpides N.C."/>
            <person name="Klenk H.P."/>
        </authorList>
    </citation>
    <scope>NUCLEOTIDE SEQUENCE [LARGE SCALE GENOMIC DNA]</scope>
    <source>
        <strain evidence="6">DSM 12680 / TGB-C1</strain>
    </source>
</reference>
<keyword evidence="1 4" id="KW-0808">Transferase</keyword>
<gene>
    <name evidence="4" type="primary">ispD</name>
    <name evidence="5" type="ordered locus">Slip_2263</name>
</gene>
<evidence type="ECO:0000313" key="6">
    <source>
        <dbReference type="Proteomes" id="UP000000378"/>
    </source>
</evidence>
<keyword evidence="2 4" id="KW-0548">Nucleotidyltransferase</keyword>
<dbReference type="SUPFAM" id="SSF53448">
    <property type="entry name" value="Nucleotide-diphospho-sugar transferases"/>
    <property type="match status" value="1"/>
</dbReference>
<dbReference type="Pfam" id="PF01128">
    <property type="entry name" value="IspD"/>
    <property type="match status" value="1"/>
</dbReference>
<feature type="site" description="Transition state stabilizer" evidence="4">
    <location>
        <position position="17"/>
    </location>
</feature>
<dbReference type="Proteomes" id="UP000000378">
    <property type="component" value="Chromosome"/>
</dbReference>
<evidence type="ECO:0000313" key="5">
    <source>
        <dbReference type="EMBL" id="ADI03004.1"/>
    </source>
</evidence>
<sequence>MDEVVGVVIAAAGKGQRMKTDINKQFLLLAGQPVLKYSVETFSALKEVSQVVVVAHPQEVEHCRRLLGNERVQVVAGGKERQDSVYLGLRTLAQDTKLVAVHDGARPLLSSALVLSLLHKATEWGAVIPAVPVKDTLKEVTDDGVIVSTLDRTKIWQAQTPQVFPYRSLVYAYEQAVAEGFYATDDASLYERYCGRVRVITGDYRNIKITTPDDLLIAEALIRASRSDSLKERNRQ</sequence>
<dbReference type="InterPro" id="IPR001228">
    <property type="entry name" value="IspD"/>
</dbReference>
<accession>D7CJP9</accession>
<dbReference type="UniPathway" id="UPA00056">
    <property type="reaction ID" value="UER00093"/>
</dbReference>
<reference evidence="6" key="1">
    <citation type="journal article" date="2010" name="Stand. Genomic Sci.">
        <title>Complete genome sequence of Syntrophothermus lipocalidus type strain (TGB-C1T).</title>
        <authorList>
            <consortium name="US DOE Joint Genome Institute (JGI-PGF)"/>
            <person name="Djao O."/>
            <person name="Zhang X."/>
            <person name="Lucas S."/>
            <person name="Lapidus A."/>
            <person name="Glavina Del Rio T."/>
            <person name="Nolan M."/>
            <person name="Tice H."/>
            <person name="Cheng J."/>
            <person name="Han C."/>
            <person name="Tapia R."/>
            <person name="Goodwin L."/>
            <person name="Pitluck S."/>
            <person name="Liolios K."/>
            <person name="Ivanova N."/>
            <person name="Mavromatis K."/>
            <person name="Mikhailova N."/>
            <person name="Ovchinnikova G."/>
            <person name="Pati A."/>
            <person name="Brambilla E."/>
            <person name="Chen A."/>
            <person name="Palaniappan K."/>
            <person name="Land M."/>
            <person name="Hauser L."/>
            <person name="Chang Y."/>
            <person name="Jeffries C."/>
            <person name="Rohde M."/>
            <person name="Sikorski J."/>
            <person name="Spring S."/>
            <person name="Goker M."/>
            <person name="Detter J."/>
            <person name="Woyke T."/>
            <person name="Bristow J."/>
            <person name="Eisen J."/>
            <person name="Markowitz V."/>
            <person name="Hugenholtz P."/>
            <person name="Kyrpides N."/>
            <person name="Klenk H."/>
        </authorList>
    </citation>
    <scope>NUCLEOTIDE SEQUENCE [LARGE SCALE GENOMIC DNA]</scope>
    <source>
        <strain evidence="6">DSM 12680 / TGB-C1</strain>
    </source>
</reference>
<dbReference type="InterPro" id="IPR050088">
    <property type="entry name" value="IspD/TarI_cytidylyltransf_bact"/>
</dbReference>
<dbReference type="GO" id="GO:0019288">
    <property type="term" value="P:isopentenyl diphosphate biosynthetic process, methylerythritol 4-phosphate pathway"/>
    <property type="evidence" value="ECO:0007669"/>
    <property type="project" value="UniProtKB-UniRule"/>
</dbReference>
<dbReference type="eggNOG" id="COG1211">
    <property type="taxonomic scope" value="Bacteria"/>
</dbReference>
<evidence type="ECO:0000256" key="4">
    <source>
        <dbReference type="HAMAP-Rule" id="MF_00108"/>
    </source>
</evidence>
<comment type="similarity">
    <text evidence="4">Belongs to the IspD/TarI cytidylyltransferase family. IspD subfamily.</text>
</comment>
<dbReference type="PANTHER" id="PTHR32125:SF4">
    <property type="entry name" value="2-C-METHYL-D-ERYTHRITOL 4-PHOSPHATE CYTIDYLYLTRANSFERASE, CHLOROPLASTIC"/>
    <property type="match status" value="1"/>
</dbReference>
<dbReference type="EC" id="2.7.7.60" evidence="4"/>
<organism evidence="5 6">
    <name type="scientific">Syntrophothermus lipocalidus (strain DSM 12680 / TGB-C1)</name>
    <dbReference type="NCBI Taxonomy" id="643648"/>
    <lineage>
        <taxon>Bacteria</taxon>
        <taxon>Bacillati</taxon>
        <taxon>Bacillota</taxon>
        <taxon>Clostridia</taxon>
        <taxon>Eubacteriales</taxon>
        <taxon>Syntrophomonadaceae</taxon>
        <taxon>Syntrophothermus</taxon>
    </lineage>
</organism>
<evidence type="ECO:0000256" key="1">
    <source>
        <dbReference type="ARBA" id="ARBA00022679"/>
    </source>
</evidence>
<dbReference type="Gene3D" id="3.90.550.10">
    <property type="entry name" value="Spore Coat Polysaccharide Biosynthesis Protein SpsA, Chain A"/>
    <property type="match status" value="1"/>
</dbReference>
<keyword evidence="6" id="KW-1185">Reference proteome</keyword>
<dbReference type="GO" id="GO:0050518">
    <property type="term" value="F:2-C-methyl-D-erythritol 4-phosphate cytidylyltransferase activity"/>
    <property type="evidence" value="ECO:0007669"/>
    <property type="project" value="UniProtKB-UniRule"/>
</dbReference>
<dbReference type="KEGG" id="slp:Slip_2263"/>
<dbReference type="STRING" id="643648.Slip_2263"/>
<dbReference type="AlphaFoldDB" id="D7CJP9"/>
<dbReference type="HOGENOM" id="CLU_061281_2_2_9"/>
<dbReference type="InterPro" id="IPR034683">
    <property type="entry name" value="IspD/TarI"/>
</dbReference>
<dbReference type="CDD" id="cd02516">
    <property type="entry name" value="CDP-ME_synthetase"/>
    <property type="match status" value="1"/>
</dbReference>